<accession>A0AAE6YH16</accession>
<gene>
    <name evidence="3" type="ORF">E4K63_02410</name>
</gene>
<dbReference type="Pfam" id="PF01541">
    <property type="entry name" value="GIY-YIG"/>
    <property type="match status" value="1"/>
</dbReference>
<feature type="domain" description="GIY-YIG" evidence="2">
    <location>
        <begin position="2"/>
        <end position="78"/>
    </location>
</feature>
<dbReference type="InterPro" id="IPR000305">
    <property type="entry name" value="GIY-YIG_endonuc"/>
</dbReference>
<protein>
    <submittedName>
        <fullName evidence="3">GIY-YIG nuclease family protein</fullName>
    </submittedName>
</protein>
<proteinExistence type="inferred from homology"/>
<dbReference type="PANTHER" id="PTHR34477">
    <property type="entry name" value="UPF0213 PROTEIN YHBQ"/>
    <property type="match status" value="1"/>
</dbReference>
<evidence type="ECO:0000313" key="4">
    <source>
        <dbReference type="Proteomes" id="UP000502004"/>
    </source>
</evidence>
<dbReference type="SUPFAM" id="SSF82771">
    <property type="entry name" value="GIY-YIG endonuclease"/>
    <property type="match status" value="1"/>
</dbReference>
<dbReference type="InterPro" id="IPR050190">
    <property type="entry name" value="UPF0213_domain"/>
</dbReference>
<evidence type="ECO:0000259" key="2">
    <source>
        <dbReference type="PROSITE" id="PS50164"/>
    </source>
</evidence>
<dbReference type="KEGG" id="aii:E4K63_02410"/>
<dbReference type="PANTHER" id="PTHR34477:SF5">
    <property type="entry name" value="BSL5627 PROTEIN"/>
    <property type="match status" value="1"/>
</dbReference>
<dbReference type="CDD" id="cd10448">
    <property type="entry name" value="GIY-YIG_unchar_3"/>
    <property type="match status" value="1"/>
</dbReference>
<evidence type="ECO:0000313" key="3">
    <source>
        <dbReference type="EMBL" id="QIV95743.1"/>
    </source>
</evidence>
<name>A0AAE6YH16_9GAMM</name>
<dbReference type="Proteomes" id="UP000502004">
    <property type="component" value="Chromosome"/>
</dbReference>
<organism evidence="3 4">
    <name type="scientific">Allofrancisella inopinata</name>
    <dbReference type="NCBI Taxonomy" id="1085647"/>
    <lineage>
        <taxon>Bacteria</taxon>
        <taxon>Pseudomonadati</taxon>
        <taxon>Pseudomonadota</taxon>
        <taxon>Gammaproteobacteria</taxon>
        <taxon>Thiotrichales</taxon>
        <taxon>Francisellaceae</taxon>
        <taxon>Allofrancisella</taxon>
    </lineage>
</organism>
<dbReference type="AlphaFoldDB" id="A0AAE6YH16"/>
<evidence type="ECO:0000256" key="1">
    <source>
        <dbReference type="ARBA" id="ARBA00007435"/>
    </source>
</evidence>
<dbReference type="InterPro" id="IPR035901">
    <property type="entry name" value="GIY-YIG_endonuc_sf"/>
</dbReference>
<dbReference type="EMBL" id="CP038241">
    <property type="protein sequence ID" value="QIV95743.1"/>
    <property type="molecule type" value="Genomic_DNA"/>
</dbReference>
<dbReference type="SMART" id="SM00465">
    <property type="entry name" value="GIYc"/>
    <property type="match status" value="1"/>
</dbReference>
<keyword evidence="4" id="KW-1185">Reference proteome</keyword>
<dbReference type="RefSeq" id="WP_133942414.1">
    <property type="nucleotide sequence ID" value="NZ_CP038241.1"/>
</dbReference>
<comment type="similarity">
    <text evidence="1">Belongs to the UPF0213 family.</text>
</comment>
<dbReference type="PROSITE" id="PS50164">
    <property type="entry name" value="GIY_YIG"/>
    <property type="match status" value="1"/>
</dbReference>
<reference evidence="3 4" key="1">
    <citation type="submission" date="2019-03" db="EMBL/GenBank/DDBJ databases">
        <title>Complete Genome Sequence of Allofrancisella inopinata Strain SYSU YG23 Isolated from Water-Cooling Systems in China.</title>
        <authorList>
            <person name="Ohrman C."/>
            <person name="Uneklint I."/>
            <person name="Sjodin A."/>
        </authorList>
    </citation>
    <scope>NUCLEOTIDE SEQUENCE [LARGE SCALE GENOMIC DNA]</scope>
    <source>
        <strain evidence="3 4">SYSU YG23</strain>
    </source>
</reference>
<dbReference type="Gene3D" id="3.40.1440.10">
    <property type="entry name" value="GIY-YIG endonuclease"/>
    <property type="match status" value="1"/>
</dbReference>
<sequence length="96" mass="11602">MKKGYTYILTNKNNAVLYIGVTSDLIKRVYEHKQKFVDGFSKKYNLDKLVYFETYEDIEDAIVREKQLKKWNRIWKERIINSENPSWTDLYEGLLT</sequence>